<name>A0A7D6A2U2_PSEPU</name>
<dbReference type="InterPro" id="IPR035959">
    <property type="entry name" value="RutC-like_sf"/>
</dbReference>
<evidence type="ECO:0000256" key="1">
    <source>
        <dbReference type="ARBA" id="ARBA00010552"/>
    </source>
</evidence>
<dbReference type="PANTHER" id="PTHR11803:SF39">
    <property type="entry name" value="2-IMINOBUTANOATE_2-IMINOPROPANOATE DEAMINASE"/>
    <property type="match status" value="1"/>
</dbReference>
<evidence type="ECO:0000313" key="3">
    <source>
        <dbReference type="Proteomes" id="UP000510934"/>
    </source>
</evidence>
<dbReference type="EMBL" id="CP059052">
    <property type="protein sequence ID" value="QLJ16416.1"/>
    <property type="molecule type" value="Genomic_DNA"/>
</dbReference>
<gene>
    <name evidence="2" type="ORF">H0H12_11050</name>
</gene>
<dbReference type="GO" id="GO:0019239">
    <property type="term" value="F:deaminase activity"/>
    <property type="evidence" value="ECO:0007669"/>
    <property type="project" value="TreeGrafter"/>
</dbReference>
<dbReference type="RefSeq" id="WP_180689742.1">
    <property type="nucleotide sequence ID" value="NZ_CP059052.1"/>
</dbReference>
<dbReference type="Pfam" id="PF01042">
    <property type="entry name" value="Ribonuc_L-PSP"/>
    <property type="match status" value="1"/>
</dbReference>
<comment type="similarity">
    <text evidence="1">Belongs to the RutC family.</text>
</comment>
<dbReference type="AlphaFoldDB" id="A0A7D6A2U2"/>
<sequence length="126" mass="13400">MSNPIQRYPSQAPLPLSRAVKAGGFLFLSGQIPVSASGELIKGDIRAQTKAVCMRIGETLATAGASFDQVVKATVWLSDLSNFDGLNEVYKEFFGTNLPARSTVVSELVLGVDVEIEVQAFIGGSH</sequence>
<evidence type="ECO:0000313" key="2">
    <source>
        <dbReference type="EMBL" id="QLJ16416.1"/>
    </source>
</evidence>
<organism evidence="2 3">
    <name type="scientific">Pseudomonas putida</name>
    <name type="common">Arthrobacter siderocapsulatus</name>
    <dbReference type="NCBI Taxonomy" id="303"/>
    <lineage>
        <taxon>Bacteria</taxon>
        <taxon>Pseudomonadati</taxon>
        <taxon>Pseudomonadota</taxon>
        <taxon>Gammaproteobacteria</taxon>
        <taxon>Pseudomonadales</taxon>
        <taxon>Pseudomonadaceae</taxon>
        <taxon>Pseudomonas</taxon>
    </lineage>
</organism>
<dbReference type="InterPro" id="IPR006175">
    <property type="entry name" value="YjgF/YER057c/UK114"/>
</dbReference>
<dbReference type="Gene3D" id="3.30.1330.40">
    <property type="entry name" value="RutC-like"/>
    <property type="match status" value="1"/>
</dbReference>
<dbReference type="Proteomes" id="UP000510934">
    <property type="component" value="Chromosome"/>
</dbReference>
<dbReference type="GO" id="GO:0005829">
    <property type="term" value="C:cytosol"/>
    <property type="evidence" value="ECO:0007669"/>
    <property type="project" value="TreeGrafter"/>
</dbReference>
<dbReference type="FunFam" id="3.30.1330.40:FF:000001">
    <property type="entry name" value="L-PSP family endoribonuclease"/>
    <property type="match status" value="1"/>
</dbReference>
<accession>A0A7D6A2U2</accession>
<protein>
    <submittedName>
        <fullName evidence="2">RidA family protein</fullName>
    </submittedName>
</protein>
<dbReference type="CDD" id="cd00448">
    <property type="entry name" value="YjgF_YER057c_UK114_family"/>
    <property type="match status" value="1"/>
</dbReference>
<proteinExistence type="inferred from homology"/>
<reference evidence="2 3" key="1">
    <citation type="journal article" date="2009" name="Mikrobiologiia">
        <title>[Phenanthren biodegradation and interaction of Pseudomonas putida BS3701 and Burkholderia sp.BS3702 in plant rhizosphere].</title>
        <authorList>
            <person name="Ovchinnikova A.A."/>
            <person name="Vetrova A.A."/>
            <person name="Filonov A.E."/>
            <person name="Boronin A.M."/>
        </authorList>
    </citation>
    <scope>NUCLEOTIDE SEQUENCE [LARGE SCALE GENOMIC DNA]</scope>
    <source>
        <strain evidence="2 3">BS3701</strain>
    </source>
</reference>
<dbReference type="SUPFAM" id="SSF55298">
    <property type="entry name" value="YjgF-like"/>
    <property type="match status" value="1"/>
</dbReference>
<dbReference type="PANTHER" id="PTHR11803">
    <property type="entry name" value="2-IMINOBUTANOATE/2-IMINOPROPANOATE DEAMINASE RIDA"/>
    <property type="match status" value="1"/>
</dbReference>